<gene>
    <name evidence="1" type="ORF">P5673_004939</name>
</gene>
<evidence type="ECO:0000313" key="1">
    <source>
        <dbReference type="EMBL" id="KAK2570172.1"/>
    </source>
</evidence>
<protein>
    <submittedName>
        <fullName evidence="1">Uncharacterized protein</fullName>
    </submittedName>
</protein>
<dbReference type="AlphaFoldDB" id="A0AAD9QZ32"/>
<sequence>MESASYLQGIGGVCVFIATEYNKMMYGKNKPPELEYKLKMAKKKDIDGKKEQSMTLLKEALKLLHDFFEKTRNNPSEGTEQEEKDKTKMQKYLRYVLDQFLGVVTECERAFIGELANLSFQLQKWSEAEHYFRLLLRELLSSETPKDDDSVIEVSLKLSIACAHQDKQTSGSREVADQSFESLQRRNVTKAKDALRKALKLANDAKDEETKEIINNSLTEMEG</sequence>
<organism evidence="1 2">
    <name type="scientific">Acropora cervicornis</name>
    <name type="common">Staghorn coral</name>
    <dbReference type="NCBI Taxonomy" id="6130"/>
    <lineage>
        <taxon>Eukaryota</taxon>
        <taxon>Metazoa</taxon>
        <taxon>Cnidaria</taxon>
        <taxon>Anthozoa</taxon>
        <taxon>Hexacorallia</taxon>
        <taxon>Scleractinia</taxon>
        <taxon>Astrocoeniina</taxon>
        <taxon>Acroporidae</taxon>
        <taxon>Acropora</taxon>
    </lineage>
</organism>
<accession>A0AAD9QZ32</accession>
<reference evidence="1" key="1">
    <citation type="journal article" date="2023" name="G3 (Bethesda)">
        <title>Whole genome assembly and annotation of the endangered Caribbean coral Acropora cervicornis.</title>
        <authorList>
            <person name="Selwyn J.D."/>
            <person name="Vollmer S.V."/>
        </authorList>
    </citation>
    <scope>NUCLEOTIDE SEQUENCE</scope>
    <source>
        <strain evidence="1">K2</strain>
    </source>
</reference>
<dbReference type="EMBL" id="JARQWQ010000008">
    <property type="protein sequence ID" value="KAK2570172.1"/>
    <property type="molecule type" value="Genomic_DNA"/>
</dbReference>
<comment type="caution">
    <text evidence="1">The sequence shown here is derived from an EMBL/GenBank/DDBJ whole genome shotgun (WGS) entry which is preliminary data.</text>
</comment>
<dbReference type="Proteomes" id="UP001249851">
    <property type="component" value="Unassembled WGS sequence"/>
</dbReference>
<evidence type="ECO:0000313" key="2">
    <source>
        <dbReference type="Proteomes" id="UP001249851"/>
    </source>
</evidence>
<name>A0AAD9QZ32_ACRCE</name>
<reference evidence="1" key="2">
    <citation type="journal article" date="2023" name="Science">
        <title>Genomic signatures of disease resistance in endangered staghorn corals.</title>
        <authorList>
            <person name="Vollmer S.V."/>
            <person name="Selwyn J.D."/>
            <person name="Despard B.A."/>
            <person name="Roesel C.L."/>
        </authorList>
    </citation>
    <scope>NUCLEOTIDE SEQUENCE</scope>
    <source>
        <strain evidence="1">K2</strain>
    </source>
</reference>
<keyword evidence="2" id="KW-1185">Reference proteome</keyword>
<proteinExistence type="predicted"/>